<sequence>MKLILSGGGDQEDSSPLDREFATWIGQERFLYLPFASRDRGDGYAGHLAWLRSVFEPLGLSNPVMWTSFYGRTAKDLAGFAGVYIGGGNTFKLLQLLKQTRFDRLLLDYLKNGGAVYGGSAGAIVLGQDIASCAHDDPNDVRLADTTGLNLLNGHDVWCHYTTDQARSVQEYCNRTHRPVYALTERSGLKITENGIQSIGLEAHVTFTPSL</sequence>
<organism evidence="5 6">
    <name type="scientific">Deinococcus cavernae</name>
    <dbReference type="NCBI Taxonomy" id="2320857"/>
    <lineage>
        <taxon>Bacteria</taxon>
        <taxon>Thermotogati</taxon>
        <taxon>Deinococcota</taxon>
        <taxon>Deinococci</taxon>
        <taxon>Deinococcales</taxon>
        <taxon>Deinococcaceae</taxon>
        <taxon>Deinococcus</taxon>
    </lineage>
</organism>
<dbReference type="InterPro" id="IPR029062">
    <property type="entry name" value="Class_I_gatase-like"/>
</dbReference>
<dbReference type="SUPFAM" id="SSF52317">
    <property type="entry name" value="Class I glutamine amidotransferase-like"/>
    <property type="match status" value="1"/>
</dbReference>
<accession>A0A418V696</accession>
<dbReference type="Proteomes" id="UP000286287">
    <property type="component" value="Unassembled WGS sequence"/>
</dbReference>
<dbReference type="GO" id="GO:0006508">
    <property type="term" value="P:proteolysis"/>
    <property type="evidence" value="ECO:0007669"/>
    <property type="project" value="UniProtKB-KW"/>
</dbReference>
<evidence type="ECO:0000256" key="3">
    <source>
        <dbReference type="ARBA" id="ARBA00022801"/>
    </source>
</evidence>
<protein>
    <submittedName>
        <fullName evidence="5">Peptidase E</fullName>
    </submittedName>
</protein>
<dbReference type="AlphaFoldDB" id="A0A418V696"/>
<dbReference type="InterPro" id="IPR005320">
    <property type="entry name" value="Peptidase_S51"/>
</dbReference>
<evidence type="ECO:0000256" key="4">
    <source>
        <dbReference type="ARBA" id="ARBA00022825"/>
    </source>
</evidence>
<evidence type="ECO:0000313" key="6">
    <source>
        <dbReference type="Proteomes" id="UP000286287"/>
    </source>
</evidence>
<dbReference type="Pfam" id="PF03575">
    <property type="entry name" value="Peptidase_S51"/>
    <property type="match status" value="1"/>
</dbReference>
<keyword evidence="3" id="KW-0378">Hydrolase</keyword>
<reference evidence="5 6" key="1">
    <citation type="submission" date="2018-09" db="EMBL/GenBank/DDBJ databases">
        <authorList>
            <person name="Zhu H."/>
        </authorList>
    </citation>
    <scope>NUCLEOTIDE SEQUENCE [LARGE SCALE GENOMIC DNA]</scope>
    <source>
        <strain evidence="5 6">K2S05-167</strain>
    </source>
</reference>
<gene>
    <name evidence="5" type="ORF">D3875_08490</name>
</gene>
<dbReference type="RefSeq" id="WP_119762947.1">
    <property type="nucleotide sequence ID" value="NZ_QYUJ01000014.1"/>
</dbReference>
<dbReference type="Gene3D" id="3.40.50.880">
    <property type="match status" value="1"/>
</dbReference>
<keyword evidence="2" id="KW-0645">Protease</keyword>
<dbReference type="EMBL" id="QYUJ01000014">
    <property type="protein sequence ID" value="RJF71606.1"/>
    <property type="molecule type" value="Genomic_DNA"/>
</dbReference>
<dbReference type="GO" id="GO:0008236">
    <property type="term" value="F:serine-type peptidase activity"/>
    <property type="evidence" value="ECO:0007669"/>
    <property type="project" value="UniProtKB-KW"/>
</dbReference>
<name>A0A418V696_9DEIO</name>
<proteinExistence type="inferred from homology"/>
<evidence type="ECO:0000313" key="5">
    <source>
        <dbReference type="EMBL" id="RJF71606.1"/>
    </source>
</evidence>
<dbReference type="OrthoDB" id="3373764at2"/>
<evidence type="ECO:0000256" key="1">
    <source>
        <dbReference type="ARBA" id="ARBA00006534"/>
    </source>
</evidence>
<keyword evidence="4" id="KW-0720">Serine protease</keyword>
<dbReference type="PANTHER" id="PTHR20842:SF0">
    <property type="entry name" value="ALPHA-ASPARTYL DIPEPTIDASE"/>
    <property type="match status" value="1"/>
</dbReference>
<dbReference type="PANTHER" id="PTHR20842">
    <property type="entry name" value="PROTEASE S51 ALPHA-ASPARTYL DIPEPTIDASE"/>
    <property type="match status" value="1"/>
</dbReference>
<comment type="caution">
    <text evidence="5">The sequence shown here is derived from an EMBL/GenBank/DDBJ whole genome shotgun (WGS) entry which is preliminary data.</text>
</comment>
<keyword evidence="6" id="KW-1185">Reference proteome</keyword>
<comment type="similarity">
    <text evidence="1">Belongs to the peptidase S51 family.</text>
</comment>
<evidence type="ECO:0000256" key="2">
    <source>
        <dbReference type="ARBA" id="ARBA00022670"/>
    </source>
</evidence>